<dbReference type="Pfam" id="PF08402">
    <property type="entry name" value="TOBE_2"/>
    <property type="match status" value="1"/>
</dbReference>
<evidence type="ECO:0000313" key="5">
    <source>
        <dbReference type="EMBL" id="QDP41909.1"/>
    </source>
</evidence>
<dbReference type="InterPro" id="IPR015855">
    <property type="entry name" value="ABC_transpr_MalK-like"/>
</dbReference>
<evidence type="ECO:0000256" key="1">
    <source>
        <dbReference type="ARBA" id="ARBA00022448"/>
    </source>
</evidence>
<dbReference type="GO" id="GO:0005524">
    <property type="term" value="F:ATP binding"/>
    <property type="evidence" value="ECO:0007669"/>
    <property type="project" value="UniProtKB-KW"/>
</dbReference>
<keyword evidence="3 5" id="KW-0067">ATP-binding</keyword>
<dbReference type="InterPro" id="IPR008995">
    <property type="entry name" value="Mo/tungstate-bd_C_term_dom"/>
</dbReference>
<dbReference type="InterPro" id="IPR013611">
    <property type="entry name" value="Transp-assoc_OB_typ2"/>
</dbReference>
<keyword evidence="6" id="KW-1185">Reference proteome</keyword>
<evidence type="ECO:0000313" key="6">
    <source>
        <dbReference type="Proteomes" id="UP000315215"/>
    </source>
</evidence>
<dbReference type="PANTHER" id="PTHR43875">
    <property type="entry name" value="MALTODEXTRIN IMPORT ATP-BINDING PROTEIN MSMX"/>
    <property type="match status" value="1"/>
</dbReference>
<dbReference type="GO" id="GO:0055052">
    <property type="term" value="C:ATP-binding cassette (ABC) transporter complex, substrate-binding subunit-containing"/>
    <property type="evidence" value="ECO:0007669"/>
    <property type="project" value="TreeGrafter"/>
</dbReference>
<keyword evidence="2" id="KW-0547">Nucleotide-binding</keyword>
<dbReference type="SMART" id="SM00382">
    <property type="entry name" value="AAA"/>
    <property type="match status" value="1"/>
</dbReference>
<organism evidence="5 6">
    <name type="scientific">Radiobacillus deserti</name>
    <dbReference type="NCBI Taxonomy" id="2594883"/>
    <lineage>
        <taxon>Bacteria</taxon>
        <taxon>Bacillati</taxon>
        <taxon>Bacillota</taxon>
        <taxon>Bacilli</taxon>
        <taxon>Bacillales</taxon>
        <taxon>Bacillaceae</taxon>
        <taxon>Radiobacillus</taxon>
    </lineage>
</organism>
<dbReference type="EMBL" id="CP041666">
    <property type="protein sequence ID" value="QDP41909.1"/>
    <property type="molecule type" value="Genomic_DNA"/>
</dbReference>
<dbReference type="GO" id="GO:0140359">
    <property type="term" value="F:ABC-type transporter activity"/>
    <property type="evidence" value="ECO:0007669"/>
    <property type="project" value="InterPro"/>
</dbReference>
<dbReference type="InterPro" id="IPR027417">
    <property type="entry name" value="P-loop_NTPase"/>
</dbReference>
<gene>
    <name evidence="5" type="ORF">FN924_18070</name>
</gene>
<dbReference type="GO" id="GO:0008643">
    <property type="term" value="P:carbohydrate transport"/>
    <property type="evidence" value="ECO:0007669"/>
    <property type="project" value="InterPro"/>
</dbReference>
<dbReference type="InterPro" id="IPR012340">
    <property type="entry name" value="NA-bd_OB-fold"/>
</dbReference>
<dbReference type="InterPro" id="IPR003593">
    <property type="entry name" value="AAA+_ATPase"/>
</dbReference>
<evidence type="ECO:0000256" key="3">
    <source>
        <dbReference type="ARBA" id="ARBA00022840"/>
    </source>
</evidence>
<dbReference type="KEGG" id="aqt:FN924_18070"/>
<dbReference type="CDD" id="cd03301">
    <property type="entry name" value="ABC_MalK_N"/>
    <property type="match status" value="1"/>
</dbReference>
<dbReference type="PANTHER" id="PTHR43875:SF1">
    <property type="entry name" value="OSMOPROTECTIVE COMPOUNDS UPTAKE ATP-BINDING PROTEIN GGTA"/>
    <property type="match status" value="1"/>
</dbReference>
<dbReference type="SUPFAM" id="SSF50331">
    <property type="entry name" value="MOP-like"/>
    <property type="match status" value="1"/>
</dbReference>
<sequence length="362" mass="40933">MKIELKDLSMQFDDVLAVDRLNVTIREGELVSLLGPSGCGKSTTLFMLAGLYKPSSGDLYFGEKRVNDVEPENREIGMVFQNYALYPHMTVLKNIMFPLKMSKVPKQEAQERAIKMAKLVHIEHLLDRKPGQLSGGQQQRVAIARALVKEPKLLLLDEPLSNLDARLRLEMREEIRRIQQEVGITTIFVTHDQEEAMSISDKVLLMKDGQYQQYSAPQHMYDKPSNMFVGTFMGSPPINMIPVLYSQESNSIQMNETESTLSLGQQIHSSYGPNMILGIRPEDFVLVEDNATEDVLTARVTVVERIGRDTMLNATIGDKHIRVLIEPDVPVQQGDIVKLGVRPNRYHLFDKETGRNVLLENA</sequence>
<dbReference type="InterPro" id="IPR047641">
    <property type="entry name" value="ABC_transpr_MalK/UgpC-like"/>
</dbReference>
<dbReference type="PROSITE" id="PS00211">
    <property type="entry name" value="ABC_TRANSPORTER_1"/>
    <property type="match status" value="1"/>
</dbReference>
<protein>
    <submittedName>
        <fullName evidence="5">ABC transporter ATP-binding protein</fullName>
    </submittedName>
</protein>
<dbReference type="Gene3D" id="2.40.50.140">
    <property type="entry name" value="Nucleic acid-binding proteins"/>
    <property type="match status" value="1"/>
</dbReference>
<dbReference type="OrthoDB" id="9790614at2"/>
<feature type="domain" description="ABC transporter" evidence="4">
    <location>
        <begin position="3"/>
        <end position="233"/>
    </location>
</feature>
<dbReference type="Proteomes" id="UP000315215">
    <property type="component" value="Chromosome"/>
</dbReference>
<dbReference type="FunFam" id="3.40.50.300:FF:000042">
    <property type="entry name" value="Maltose/maltodextrin ABC transporter, ATP-binding protein"/>
    <property type="match status" value="1"/>
</dbReference>
<keyword evidence="1" id="KW-0813">Transport</keyword>
<dbReference type="PROSITE" id="PS50893">
    <property type="entry name" value="ABC_TRANSPORTER_2"/>
    <property type="match status" value="1"/>
</dbReference>
<dbReference type="GO" id="GO:0016887">
    <property type="term" value="F:ATP hydrolysis activity"/>
    <property type="evidence" value="ECO:0007669"/>
    <property type="project" value="InterPro"/>
</dbReference>
<dbReference type="InterPro" id="IPR017871">
    <property type="entry name" value="ABC_transporter-like_CS"/>
</dbReference>
<dbReference type="InterPro" id="IPR003439">
    <property type="entry name" value="ABC_transporter-like_ATP-bd"/>
</dbReference>
<proteinExistence type="predicted"/>
<dbReference type="Pfam" id="PF00005">
    <property type="entry name" value="ABC_tran"/>
    <property type="match status" value="1"/>
</dbReference>
<dbReference type="SUPFAM" id="SSF52540">
    <property type="entry name" value="P-loop containing nucleoside triphosphate hydrolases"/>
    <property type="match status" value="1"/>
</dbReference>
<evidence type="ECO:0000256" key="2">
    <source>
        <dbReference type="ARBA" id="ARBA00022741"/>
    </source>
</evidence>
<evidence type="ECO:0000259" key="4">
    <source>
        <dbReference type="PROSITE" id="PS50893"/>
    </source>
</evidence>
<name>A0A516KKI9_9BACI</name>
<dbReference type="AlphaFoldDB" id="A0A516KKI9"/>
<reference evidence="5 6" key="1">
    <citation type="submission" date="2019-07" db="EMBL/GenBank/DDBJ databases">
        <authorList>
            <person name="Li J."/>
        </authorList>
    </citation>
    <scope>NUCLEOTIDE SEQUENCE [LARGE SCALE GENOMIC DNA]</scope>
    <source>
        <strain evidence="5 6">TKL69</strain>
    </source>
</reference>
<dbReference type="RefSeq" id="WP_143896916.1">
    <property type="nucleotide sequence ID" value="NZ_CP041666.1"/>
</dbReference>
<dbReference type="Gene3D" id="3.40.50.300">
    <property type="entry name" value="P-loop containing nucleotide triphosphate hydrolases"/>
    <property type="match status" value="1"/>
</dbReference>
<accession>A0A516KKI9</accession>
<dbReference type="Gene3D" id="2.40.50.100">
    <property type="match status" value="1"/>
</dbReference>